<evidence type="ECO:0000313" key="5">
    <source>
        <dbReference type="EMBL" id="CEJ59159.1"/>
    </source>
</evidence>
<evidence type="ECO:0000313" key="6">
    <source>
        <dbReference type="Proteomes" id="UP000042958"/>
    </source>
</evidence>
<dbReference type="PROSITE" id="PS51061">
    <property type="entry name" value="R3H"/>
    <property type="match status" value="1"/>
</dbReference>
<dbReference type="PANTHER" id="PTHR15672:SF8">
    <property type="entry name" value="PROTEIN ENCORE"/>
    <property type="match status" value="1"/>
</dbReference>
<feature type="region of interest" description="Disordered" evidence="2">
    <location>
        <begin position="1"/>
        <end position="49"/>
    </location>
</feature>
<feature type="compositionally biased region" description="Basic and acidic residues" evidence="2">
    <location>
        <begin position="148"/>
        <end position="157"/>
    </location>
</feature>
<gene>
    <name evidence="5" type="ORF">PMG11_07794</name>
</gene>
<feature type="compositionally biased region" description="Polar residues" evidence="2">
    <location>
        <begin position="741"/>
        <end position="751"/>
    </location>
</feature>
<feature type="region of interest" description="Disordered" evidence="2">
    <location>
        <begin position="658"/>
        <end position="815"/>
    </location>
</feature>
<accession>A0A0F7TR27</accession>
<dbReference type="SUPFAM" id="SSF82708">
    <property type="entry name" value="R3H domain"/>
    <property type="match status" value="1"/>
</dbReference>
<dbReference type="CDD" id="cd02642">
    <property type="entry name" value="R3H_encore_like"/>
    <property type="match status" value="1"/>
</dbReference>
<feature type="region of interest" description="Disordered" evidence="2">
    <location>
        <begin position="430"/>
        <end position="474"/>
    </location>
</feature>
<evidence type="ECO:0000256" key="1">
    <source>
        <dbReference type="ARBA" id="ARBA00022553"/>
    </source>
</evidence>
<keyword evidence="6" id="KW-1185">Reference proteome</keyword>
<dbReference type="InterPro" id="IPR051937">
    <property type="entry name" value="R3H_domain_containing"/>
</dbReference>
<organism evidence="5 6">
    <name type="scientific">Penicillium brasilianum</name>
    <dbReference type="NCBI Taxonomy" id="104259"/>
    <lineage>
        <taxon>Eukaryota</taxon>
        <taxon>Fungi</taxon>
        <taxon>Dikarya</taxon>
        <taxon>Ascomycota</taxon>
        <taxon>Pezizomycotina</taxon>
        <taxon>Eurotiomycetes</taxon>
        <taxon>Eurotiomycetidae</taxon>
        <taxon>Eurotiales</taxon>
        <taxon>Aspergillaceae</taxon>
        <taxon>Penicillium</taxon>
    </lineage>
</organism>
<dbReference type="InterPro" id="IPR036867">
    <property type="entry name" value="R3H_dom_sf"/>
</dbReference>
<proteinExistence type="predicted"/>
<dbReference type="OrthoDB" id="278430at2759"/>
<dbReference type="InterPro" id="IPR001374">
    <property type="entry name" value="R3H_dom"/>
</dbReference>
<dbReference type="GO" id="GO:0006012">
    <property type="term" value="P:galactose metabolic process"/>
    <property type="evidence" value="ECO:0007669"/>
    <property type="project" value="TreeGrafter"/>
</dbReference>
<feature type="compositionally biased region" description="Polar residues" evidence="2">
    <location>
        <begin position="1"/>
        <end position="10"/>
    </location>
</feature>
<dbReference type="InterPro" id="IPR024771">
    <property type="entry name" value="SUZ"/>
</dbReference>
<reference evidence="6" key="1">
    <citation type="journal article" date="2015" name="Genome Announc.">
        <title>Draft genome sequence of the fungus Penicillium brasilianum MG11.</title>
        <authorList>
            <person name="Horn F."/>
            <person name="Linde J."/>
            <person name="Mattern D.J."/>
            <person name="Walther G."/>
            <person name="Guthke R."/>
            <person name="Brakhage A.A."/>
            <person name="Valiante V."/>
        </authorList>
    </citation>
    <scope>NUCLEOTIDE SEQUENCE [LARGE SCALE GENOMIC DNA]</scope>
    <source>
        <strain evidence="6">MG11</strain>
    </source>
</reference>
<dbReference type="PANTHER" id="PTHR15672">
    <property type="entry name" value="CAMP-REGULATED PHOSPHOPROTEIN 21 RELATED R3H DOMAIN CONTAINING PROTEIN"/>
    <property type="match status" value="1"/>
</dbReference>
<protein>
    <recommendedName>
        <fullName evidence="7">R3H domain protein</fullName>
    </recommendedName>
</protein>
<feature type="compositionally biased region" description="Basic and acidic residues" evidence="2">
    <location>
        <begin position="404"/>
        <end position="417"/>
    </location>
</feature>
<sequence length="815" mass="87023">MASQNNNSAGDSHFSFAKIAAMPAPPTPHLPMASNESDSAQPANVAVYSESLDSSALGPGLHNLNTINEQIPLAGASGNDLARVVQEIDLSPHKDRQGSGSSSDDHENGLLKRENSFDDDRTHLSTSSTKMTNFDSKSLASVTTFAMDEKDSVRPDDSASVQAIDEEESLSGAASGAPNSVTGSEAGGRVFRDHFRDNIALRPRGILPAPVPGFNDGNSQGAVIIPPDSVANNFVVPVNPDSPANSPSLHSFPLHPDEKLITAMENPKDRLMVLTIEEKVRAFIEYSSEQSLELPPNNSYGRLLAHRLGDYYHLTHFVDNNVTSVRLHRTPFSRLPTPLSELFPTSNEKPSHPMPTKIMRRADGRPSAEGSVAASSSVPSKAASETDDAGQDGDPTGSAGSMSAKDRMAMTREEREAKYAEVRERIFRDFPETAKSEASGDSTTNMSRSSSTTGRKKNQKQRTPHDDGFEARSQFNPYYPGMQFTNNGSPAYNTSANDGSYAHQVPYMVGPGVAPPSGGYMSAGQNNTMYPAQGGMNNVPQFSAAMSPQVGSTAPWQGGNAPQQSPFPGYSGMNQPAIMGQPTSTKSSPAMNNFPTPHSPQFQQAPGWNQGAFPGNFQQSPHQRPQQHPTPWSNYQAQPMPPNMATYSYAQYPGQHMKSGLHSAGNSAMASNFPRSHFNPQTRSFVPGGAGTQRHPGKGVQHPLQQPYGNRPSAAQPSWPRFPESMPNHSVDHSAAASAARTPSTGSQTSLAKWGTPSHLPPKPPPSEVRSDFDLKHRTGSTSLPTPTVASNGIPSAAKNGPLVVSGGTTASKMN</sequence>
<dbReference type="Gene3D" id="3.30.1370.50">
    <property type="entry name" value="R3H-like domain"/>
    <property type="match status" value="1"/>
</dbReference>
<feature type="region of interest" description="Disordered" evidence="2">
    <location>
        <begin position="148"/>
        <end position="189"/>
    </location>
</feature>
<name>A0A0F7TR27_PENBI</name>
<dbReference type="STRING" id="104259.A0A0F7TR27"/>
<dbReference type="GO" id="GO:0003676">
    <property type="term" value="F:nucleic acid binding"/>
    <property type="evidence" value="ECO:0007669"/>
    <property type="project" value="UniProtKB-UniRule"/>
</dbReference>
<feature type="compositionally biased region" description="Basic and acidic residues" evidence="2">
    <location>
        <begin position="91"/>
        <end position="123"/>
    </location>
</feature>
<feature type="compositionally biased region" description="Low complexity" evidence="2">
    <location>
        <begin position="367"/>
        <end position="383"/>
    </location>
</feature>
<dbReference type="EMBL" id="CDHK01000007">
    <property type="protein sequence ID" value="CEJ59159.1"/>
    <property type="molecule type" value="Genomic_DNA"/>
</dbReference>
<keyword evidence="1" id="KW-0597">Phosphoprotein</keyword>
<dbReference type="Pfam" id="PF01424">
    <property type="entry name" value="R3H"/>
    <property type="match status" value="1"/>
</dbReference>
<dbReference type="PROSITE" id="PS51673">
    <property type="entry name" value="SUZ"/>
    <property type="match status" value="1"/>
</dbReference>
<feature type="compositionally biased region" description="Low complexity" evidence="2">
    <location>
        <begin position="618"/>
        <end position="631"/>
    </location>
</feature>
<dbReference type="AlphaFoldDB" id="A0A0F7TR27"/>
<feature type="compositionally biased region" description="Polar residues" evidence="2">
    <location>
        <begin position="703"/>
        <end position="716"/>
    </location>
</feature>
<evidence type="ECO:0008006" key="7">
    <source>
        <dbReference type="Google" id="ProtNLM"/>
    </source>
</evidence>
<dbReference type="Pfam" id="PF12752">
    <property type="entry name" value="SUZ"/>
    <property type="match status" value="1"/>
</dbReference>
<feature type="region of interest" description="Disordered" evidence="2">
    <location>
        <begin position="334"/>
        <end position="417"/>
    </location>
</feature>
<feature type="domain" description="SUZ" evidence="4">
    <location>
        <begin position="329"/>
        <end position="431"/>
    </location>
</feature>
<feature type="compositionally biased region" description="Polar residues" evidence="2">
    <location>
        <begin position="780"/>
        <end position="794"/>
    </location>
</feature>
<feature type="compositionally biased region" description="Polar residues" evidence="2">
    <location>
        <begin position="664"/>
        <end position="684"/>
    </location>
</feature>
<evidence type="ECO:0000256" key="2">
    <source>
        <dbReference type="SAM" id="MobiDB-lite"/>
    </source>
</evidence>
<feature type="domain" description="R3H" evidence="3">
    <location>
        <begin position="270"/>
        <end position="333"/>
    </location>
</feature>
<dbReference type="Proteomes" id="UP000042958">
    <property type="component" value="Unassembled WGS sequence"/>
</dbReference>
<evidence type="ECO:0000259" key="3">
    <source>
        <dbReference type="PROSITE" id="PS51061"/>
    </source>
</evidence>
<feature type="region of interest" description="Disordered" evidence="2">
    <location>
        <begin position="548"/>
        <end position="639"/>
    </location>
</feature>
<evidence type="ECO:0000259" key="4">
    <source>
        <dbReference type="PROSITE" id="PS51673"/>
    </source>
</evidence>
<feature type="compositionally biased region" description="Polar residues" evidence="2">
    <location>
        <begin position="548"/>
        <end position="566"/>
    </location>
</feature>
<feature type="compositionally biased region" description="Low complexity" evidence="2">
    <location>
        <begin position="439"/>
        <end position="453"/>
    </location>
</feature>
<feature type="compositionally biased region" description="Polar residues" evidence="2">
    <location>
        <begin position="581"/>
        <end position="607"/>
    </location>
</feature>
<feature type="region of interest" description="Disordered" evidence="2">
    <location>
        <begin position="91"/>
        <end position="130"/>
    </location>
</feature>